<organism evidence="10 11">
    <name type="scientific">Patella caerulea</name>
    <name type="common">Rayed Mediterranean limpet</name>
    <dbReference type="NCBI Taxonomy" id="87958"/>
    <lineage>
        <taxon>Eukaryota</taxon>
        <taxon>Metazoa</taxon>
        <taxon>Spiralia</taxon>
        <taxon>Lophotrochozoa</taxon>
        <taxon>Mollusca</taxon>
        <taxon>Gastropoda</taxon>
        <taxon>Patellogastropoda</taxon>
        <taxon>Patelloidea</taxon>
        <taxon>Patellidae</taxon>
        <taxon>Patella</taxon>
    </lineage>
</organism>
<dbReference type="EC" id="2.3.1.225" evidence="7"/>
<evidence type="ECO:0000256" key="8">
    <source>
        <dbReference type="SAM" id="MobiDB-lite"/>
    </source>
</evidence>
<evidence type="ECO:0000313" key="10">
    <source>
        <dbReference type="EMBL" id="KAK6192540.1"/>
    </source>
</evidence>
<comment type="similarity">
    <text evidence="5">Belongs to the DHHC palmitoyltransferase family. ERF2/ZDHHC9 subfamily.</text>
</comment>
<dbReference type="GO" id="GO:0019706">
    <property type="term" value="F:protein-cysteine S-palmitoyltransferase activity"/>
    <property type="evidence" value="ECO:0007669"/>
    <property type="project" value="UniProtKB-EC"/>
</dbReference>
<dbReference type="InterPro" id="IPR001594">
    <property type="entry name" value="Palmitoyltrfase_DHHC"/>
</dbReference>
<feature type="transmembrane region" description="Helical" evidence="7">
    <location>
        <begin position="12"/>
        <end position="36"/>
    </location>
</feature>
<feature type="region of interest" description="Disordered" evidence="8">
    <location>
        <begin position="307"/>
        <end position="532"/>
    </location>
</feature>
<gene>
    <name evidence="10" type="ORF">SNE40_003990</name>
</gene>
<feature type="domain" description="Palmitoyltransferase DHHC" evidence="9">
    <location>
        <begin position="98"/>
        <end position="218"/>
    </location>
</feature>
<name>A0AAN8KFE8_PATCE</name>
<feature type="compositionally biased region" description="Polar residues" evidence="8">
    <location>
        <begin position="405"/>
        <end position="414"/>
    </location>
</feature>
<dbReference type="AlphaFoldDB" id="A0AAN8KFE8"/>
<feature type="region of interest" description="Disordered" evidence="8">
    <location>
        <begin position="556"/>
        <end position="580"/>
    </location>
</feature>
<feature type="transmembrane region" description="Helical" evidence="7">
    <location>
        <begin position="180"/>
        <end position="207"/>
    </location>
</feature>
<reference evidence="10 11" key="1">
    <citation type="submission" date="2024-01" db="EMBL/GenBank/DDBJ databases">
        <title>The genome of the rayed Mediterranean limpet Patella caerulea (Linnaeus, 1758).</title>
        <authorList>
            <person name="Anh-Thu Weber A."/>
            <person name="Halstead-Nussloch G."/>
        </authorList>
    </citation>
    <scope>NUCLEOTIDE SEQUENCE [LARGE SCALE GENOMIC DNA]</scope>
    <source>
        <strain evidence="10">AATW-2023a</strain>
        <tissue evidence="10">Whole specimen</tissue>
    </source>
</reference>
<evidence type="ECO:0000256" key="6">
    <source>
        <dbReference type="ARBA" id="ARBA00047790"/>
    </source>
</evidence>
<feature type="compositionally biased region" description="Polar residues" evidence="8">
    <location>
        <begin position="464"/>
        <end position="486"/>
    </location>
</feature>
<dbReference type="PANTHER" id="PTHR12349">
    <property type="entry name" value="ANKYRIN REPEAT AND LEM DOMAIN-CONTAINING PROTEIN 2"/>
    <property type="match status" value="1"/>
</dbReference>
<evidence type="ECO:0000259" key="9">
    <source>
        <dbReference type="Pfam" id="PF01529"/>
    </source>
</evidence>
<evidence type="ECO:0000256" key="1">
    <source>
        <dbReference type="ARBA" id="ARBA00004141"/>
    </source>
</evidence>
<evidence type="ECO:0000256" key="4">
    <source>
        <dbReference type="ARBA" id="ARBA00023136"/>
    </source>
</evidence>
<keyword evidence="3 7" id="KW-1133">Transmembrane helix</keyword>
<evidence type="ECO:0000256" key="7">
    <source>
        <dbReference type="RuleBase" id="RU079119"/>
    </source>
</evidence>
<feature type="transmembrane region" description="Helical" evidence="7">
    <location>
        <begin position="42"/>
        <end position="63"/>
    </location>
</feature>
<feature type="compositionally biased region" description="Basic and acidic residues" evidence="8">
    <location>
        <begin position="558"/>
        <end position="570"/>
    </location>
</feature>
<feature type="compositionally biased region" description="Low complexity" evidence="8">
    <location>
        <begin position="341"/>
        <end position="352"/>
    </location>
</feature>
<accession>A0AAN8KFE8</accession>
<comment type="subcellular location">
    <subcellularLocation>
        <location evidence="1">Membrane</location>
        <topology evidence="1">Multi-pass membrane protein</topology>
    </subcellularLocation>
</comment>
<feature type="compositionally biased region" description="Polar residues" evidence="8">
    <location>
        <begin position="320"/>
        <end position="340"/>
    </location>
</feature>
<dbReference type="Proteomes" id="UP001347796">
    <property type="component" value="Unassembled WGS sequence"/>
</dbReference>
<feature type="compositionally biased region" description="Basic and acidic residues" evidence="8">
    <location>
        <begin position="431"/>
        <end position="449"/>
    </location>
</feature>
<dbReference type="Pfam" id="PF01529">
    <property type="entry name" value="DHHC"/>
    <property type="match status" value="1"/>
</dbReference>
<evidence type="ECO:0000313" key="11">
    <source>
        <dbReference type="Proteomes" id="UP001347796"/>
    </source>
</evidence>
<dbReference type="GO" id="GO:0016020">
    <property type="term" value="C:membrane"/>
    <property type="evidence" value="ECO:0007669"/>
    <property type="project" value="UniProtKB-SubCell"/>
</dbReference>
<proteinExistence type="inferred from homology"/>
<keyword evidence="7" id="KW-0012">Acyltransferase</keyword>
<evidence type="ECO:0000256" key="3">
    <source>
        <dbReference type="ARBA" id="ARBA00022989"/>
    </source>
</evidence>
<feature type="compositionally biased region" description="Polar residues" evidence="8">
    <location>
        <begin position="571"/>
        <end position="580"/>
    </location>
</feature>
<dbReference type="PANTHER" id="PTHR12349:SF2">
    <property type="entry name" value="PALMITOYLTRANSFERASE ZDHHC8"/>
    <property type="match status" value="1"/>
</dbReference>
<evidence type="ECO:0000256" key="2">
    <source>
        <dbReference type="ARBA" id="ARBA00022692"/>
    </source>
</evidence>
<dbReference type="PROSITE" id="PS50216">
    <property type="entry name" value="DHHC"/>
    <property type="match status" value="1"/>
</dbReference>
<sequence length="580" mass="64991">MGRCECSTRIIPATCAWTLLLGATSLYFAFVCRYLLLTYSIGIPIFAGILTIFVLANLCMATFMDPGIYPKAHEDEAKDDDFRAPLYKNIEIKGITVRMKWCTTCQFYRPPRCSHCSVCNTCIETFDHHCPWLNNCIGRRNYRFFFLFLTSLSLHMLSLFSQCLVYILDHRDNITEAGTIVSIVLMCIIGLLFVPVIGLTGFHMVLVSRGRTTNEQMTGKFKGGHNPFDRGCYKNCCYIVSGPQWPKLISYIPKTRTINVHSSKITYVAADKDVKIYSESTNGIRHDGNPPNNSTRAIYHDDVDDYKGSQSLDCEPSPPTQKKNGSYTNLFDSSQTTSIGASLQAAQSHSSLVGRGSPKIYRTKNYYERSPQRSRPSSQDRLDVHPSRRAPIATLDDVVLPKHASLSSPDSINSPDRGYRGNMRPQTNRGHTPDRARGHTPDRGNERGHPVTHVSRGGSRPHPSGNTFVPKSGSQPVLNHSNNSPYRNEYSHANKGHTPRSGAPPHIPLTSGYNRSMPNSHIPQGGDPDHHGRPLSFVRALEVSDAVDQRNRHLAAMENKKQQREEKNRSLYDTSYEISV</sequence>
<keyword evidence="4 7" id="KW-0472">Membrane</keyword>
<evidence type="ECO:0000256" key="5">
    <source>
        <dbReference type="ARBA" id="ARBA00023463"/>
    </source>
</evidence>
<feature type="compositionally biased region" description="Polar residues" evidence="8">
    <location>
        <begin position="511"/>
        <end position="522"/>
    </location>
</feature>
<feature type="transmembrane region" description="Helical" evidence="7">
    <location>
        <begin position="144"/>
        <end position="168"/>
    </location>
</feature>
<comment type="domain">
    <text evidence="7">The DHHC domain is required for palmitoyltransferase activity.</text>
</comment>
<protein>
    <recommendedName>
        <fullName evidence="7">Palmitoyltransferase</fullName>
        <ecNumber evidence="7">2.3.1.225</ecNumber>
    </recommendedName>
</protein>
<keyword evidence="11" id="KW-1185">Reference proteome</keyword>
<keyword evidence="7" id="KW-0808">Transferase</keyword>
<keyword evidence="2 7" id="KW-0812">Transmembrane</keyword>
<dbReference type="EMBL" id="JAZGQO010000002">
    <property type="protein sequence ID" value="KAK6192540.1"/>
    <property type="molecule type" value="Genomic_DNA"/>
</dbReference>
<comment type="caution">
    <text evidence="10">The sequence shown here is derived from an EMBL/GenBank/DDBJ whole genome shotgun (WGS) entry which is preliminary data.</text>
</comment>
<comment type="catalytic activity">
    <reaction evidence="6">
        <text>L-cysteinyl-[protein] + hexadecanoyl-CoA = S-hexadecanoyl-L-cysteinyl-[protein] + CoA</text>
        <dbReference type="Rhea" id="RHEA:36683"/>
        <dbReference type="Rhea" id="RHEA-COMP:10131"/>
        <dbReference type="Rhea" id="RHEA-COMP:11032"/>
        <dbReference type="ChEBI" id="CHEBI:29950"/>
        <dbReference type="ChEBI" id="CHEBI:57287"/>
        <dbReference type="ChEBI" id="CHEBI:57379"/>
        <dbReference type="ChEBI" id="CHEBI:74151"/>
        <dbReference type="EC" id="2.3.1.225"/>
    </reaction>
    <physiologicalReaction direction="left-to-right" evidence="6">
        <dbReference type="Rhea" id="RHEA:36684"/>
    </physiologicalReaction>
</comment>